<dbReference type="Pfam" id="PF00561">
    <property type="entry name" value="Abhydrolase_1"/>
    <property type="match status" value="1"/>
</dbReference>
<evidence type="ECO:0000313" key="3">
    <source>
        <dbReference type="Proteomes" id="UP000541109"/>
    </source>
</evidence>
<gene>
    <name evidence="2" type="primary">pcaD</name>
    <name evidence="2" type="ORF">H2509_17120</name>
</gene>
<comment type="caution">
    <text evidence="2">The sequence shown here is derived from an EMBL/GenBank/DDBJ whole genome shotgun (WGS) entry which is preliminary data.</text>
</comment>
<dbReference type="PRINTS" id="PR00111">
    <property type="entry name" value="ABHYDROLASE"/>
</dbReference>
<dbReference type="InterPro" id="IPR026968">
    <property type="entry name" value="PcaD/CatD"/>
</dbReference>
<dbReference type="InterPro" id="IPR050266">
    <property type="entry name" value="AB_hydrolase_sf"/>
</dbReference>
<dbReference type="Gene3D" id="3.40.50.1820">
    <property type="entry name" value="alpha/beta hydrolase"/>
    <property type="match status" value="1"/>
</dbReference>
<keyword evidence="3" id="KW-1185">Reference proteome</keyword>
<reference evidence="2 3" key="1">
    <citation type="submission" date="2020-07" db="EMBL/GenBank/DDBJ databases">
        <title>Stappia sp., F7233, whole genome shotgun sequencing project.</title>
        <authorList>
            <person name="Jiang S."/>
            <person name="Liu Z.W."/>
            <person name="Du Z.J."/>
        </authorList>
    </citation>
    <scope>NUCLEOTIDE SEQUENCE [LARGE SCALE GENOMIC DNA]</scope>
    <source>
        <strain evidence="2 3">F7233</strain>
    </source>
</reference>
<accession>A0A839AG57</accession>
<name>A0A839AG57_9HYPH</name>
<dbReference type="Proteomes" id="UP000541109">
    <property type="component" value="Unassembled WGS sequence"/>
</dbReference>
<proteinExistence type="predicted"/>
<sequence length="263" mass="28124">MQALNVNGRAIHFRLDRAEEKGPLLAFSNSLGTDLRVFDGIVDRLPANWRILRYDTAGHGLSGHAERASIGDHAADLLAILDHVEADKAYVAGLSVGGMIAQALASARPDRVAALCLMDTAPKIGTAEMWTARMDAIRAGGIEAVAEPVMERWFSAAFRASRPAELAVWRSMLTRTPVEGYLDLCAAIRDADLTDRARRLDLPVLFICGSEDGSTPPELVKAAAELVPGARYLEIEGAGHLPCVESPDAVAAAITGFFKEHGA</sequence>
<evidence type="ECO:0000313" key="2">
    <source>
        <dbReference type="EMBL" id="MBA5778850.1"/>
    </source>
</evidence>
<protein>
    <submittedName>
        <fullName evidence="2">3-oxoadipate enol-lactonase</fullName>
        <ecNumber evidence="2">3.1.1.24</ecNumber>
    </submittedName>
</protein>
<dbReference type="GO" id="GO:0047570">
    <property type="term" value="F:3-oxoadipate enol-lactonase activity"/>
    <property type="evidence" value="ECO:0007669"/>
    <property type="project" value="UniProtKB-EC"/>
</dbReference>
<dbReference type="EC" id="3.1.1.24" evidence="2"/>
<dbReference type="PANTHER" id="PTHR43798:SF29">
    <property type="entry name" value="AB HYDROLASE-1 DOMAIN-CONTAINING PROTEIN"/>
    <property type="match status" value="1"/>
</dbReference>
<dbReference type="InterPro" id="IPR000073">
    <property type="entry name" value="AB_hydrolase_1"/>
</dbReference>
<organism evidence="2 3">
    <name type="scientific">Stappia albiluteola</name>
    <dbReference type="NCBI Taxonomy" id="2758565"/>
    <lineage>
        <taxon>Bacteria</taxon>
        <taxon>Pseudomonadati</taxon>
        <taxon>Pseudomonadota</taxon>
        <taxon>Alphaproteobacteria</taxon>
        <taxon>Hyphomicrobiales</taxon>
        <taxon>Stappiaceae</taxon>
        <taxon>Stappia</taxon>
    </lineage>
</organism>
<dbReference type="InterPro" id="IPR029058">
    <property type="entry name" value="AB_hydrolase_fold"/>
</dbReference>
<dbReference type="RefSeq" id="WP_182167566.1">
    <property type="nucleotide sequence ID" value="NZ_JACFXV010000064.1"/>
</dbReference>
<feature type="domain" description="AB hydrolase-1" evidence="1">
    <location>
        <begin position="32"/>
        <end position="247"/>
    </location>
</feature>
<dbReference type="PANTHER" id="PTHR43798">
    <property type="entry name" value="MONOACYLGLYCEROL LIPASE"/>
    <property type="match status" value="1"/>
</dbReference>
<keyword evidence="2" id="KW-0378">Hydrolase</keyword>
<dbReference type="AlphaFoldDB" id="A0A839AG57"/>
<dbReference type="EMBL" id="JACFXV010000064">
    <property type="protein sequence ID" value="MBA5778850.1"/>
    <property type="molecule type" value="Genomic_DNA"/>
</dbReference>
<dbReference type="NCBIfam" id="TIGR02427">
    <property type="entry name" value="protocat_pcaD"/>
    <property type="match status" value="1"/>
</dbReference>
<dbReference type="SUPFAM" id="SSF53474">
    <property type="entry name" value="alpha/beta-Hydrolases"/>
    <property type="match status" value="1"/>
</dbReference>
<dbReference type="GO" id="GO:0042952">
    <property type="term" value="P:beta-ketoadipate pathway"/>
    <property type="evidence" value="ECO:0007669"/>
    <property type="project" value="InterPro"/>
</dbReference>
<evidence type="ECO:0000259" key="1">
    <source>
        <dbReference type="Pfam" id="PF00561"/>
    </source>
</evidence>